<dbReference type="PROSITE" id="PS50928">
    <property type="entry name" value="ABC_TM1"/>
    <property type="match status" value="2"/>
</dbReference>
<proteinExistence type="inferred from homology"/>
<dbReference type="SUPFAM" id="SSF161098">
    <property type="entry name" value="MetI-like"/>
    <property type="match status" value="2"/>
</dbReference>
<sequence length="728" mass="77539">MTPEELRDSRAARERLSWLVLLALAVLVLPWHQSLPAESAPIIPSALGLAAEGRGWLWPVVLALPLLVWASFKGAGGRLFLGVALAAFAVLLVQGFTVGLRGPAFDWLTILFPVAGQGQTGLGWGGFASGIALLGLIAHALALRGFCRGDRFSASAVVFIVALLGLFVFYPILRLALAAFVGPDGEVALGPFLTRLFAPEIWRLDCLTGGRRCGVVINSLVLGLLAATICTALGLALALIVARTSFRFKQTLRALSILPIITPPFVVGVAIIVLFGRTGLITGWGAEIFDIRPTRWVYGLSGILMAQVLAFTPITFLVLLGTVEAINPTLEEASQTLGAGPVKTFFKVTWPLLRPGLAAAFLLAFIESLADFGNPIVLGGGYEVLSTRIFFAVVGARYDLGNAATLAMILLTLTLVAFWLQQRWLGRKSYVTVTGKSDAGLASTLPFGLKGVAWAAVIPFVAFTIGVYAVVLLGGFVHDIGRWDLTPTFAHLRTAFDFEVNASGLQLYGSAWNSMQTTLLVSAIAAPLTTLIGIMTAWLVARQDFAGRNAFEFGTMLSFAIPGTVVGVSYVAAFNVPPVDITGTAAILVICFVFRNMPVGMRAGLAAFAQIDRSMEEASQTMGAGGAATLRRVVLPLVKPAVFTALVYSFVTAMTAVSAVIFLVSARHNMATAYIMGRVEAGEYALAITYSTVLMIVMIICIVLIQLMVGARRLGRRREFQGQKAPAE</sequence>
<feature type="transmembrane region" description="Helical" evidence="7">
    <location>
        <begin position="579"/>
        <end position="597"/>
    </location>
</feature>
<evidence type="ECO:0000256" key="4">
    <source>
        <dbReference type="ARBA" id="ARBA00022692"/>
    </source>
</evidence>
<dbReference type="CDD" id="cd06261">
    <property type="entry name" value="TM_PBP2"/>
    <property type="match status" value="2"/>
</dbReference>
<evidence type="ECO:0000256" key="1">
    <source>
        <dbReference type="ARBA" id="ARBA00004651"/>
    </source>
</evidence>
<organism evidence="9 10">
    <name type="scientific">Roseinatronobacter alkalisoli</name>
    <dbReference type="NCBI Taxonomy" id="3028235"/>
    <lineage>
        <taxon>Bacteria</taxon>
        <taxon>Pseudomonadati</taxon>
        <taxon>Pseudomonadota</taxon>
        <taxon>Alphaproteobacteria</taxon>
        <taxon>Rhodobacterales</taxon>
        <taxon>Paracoccaceae</taxon>
        <taxon>Roseinatronobacter</taxon>
    </lineage>
</organism>
<feature type="transmembrane region" description="Helical" evidence="7">
    <location>
        <begin position="55"/>
        <end position="72"/>
    </location>
</feature>
<keyword evidence="4 7" id="KW-0812">Transmembrane</keyword>
<protein>
    <submittedName>
        <fullName evidence="9">Iron ABC transporter permease</fullName>
    </submittedName>
</protein>
<feature type="transmembrane region" description="Helical" evidence="7">
    <location>
        <begin position="519"/>
        <end position="541"/>
    </location>
</feature>
<evidence type="ECO:0000256" key="5">
    <source>
        <dbReference type="ARBA" id="ARBA00022989"/>
    </source>
</evidence>
<keyword evidence="10" id="KW-1185">Reference proteome</keyword>
<feature type="transmembrane region" description="Helical" evidence="7">
    <location>
        <begin position="220"/>
        <end position="242"/>
    </location>
</feature>
<comment type="similarity">
    <text evidence="7">Belongs to the binding-protein-dependent transport system permease family.</text>
</comment>
<feature type="transmembrane region" description="Helical" evidence="7">
    <location>
        <begin position="79"/>
        <end position="102"/>
    </location>
</feature>
<keyword evidence="5 7" id="KW-1133">Transmembrane helix</keyword>
<feature type="transmembrane region" description="Helical" evidence="7">
    <location>
        <begin position="254"/>
        <end position="276"/>
    </location>
</feature>
<dbReference type="Proteomes" id="UP001431784">
    <property type="component" value="Unassembled WGS sequence"/>
</dbReference>
<feature type="transmembrane region" description="Helical" evidence="7">
    <location>
        <begin position="641"/>
        <end position="664"/>
    </location>
</feature>
<evidence type="ECO:0000256" key="7">
    <source>
        <dbReference type="RuleBase" id="RU363032"/>
    </source>
</evidence>
<reference evidence="9" key="1">
    <citation type="submission" date="2023-02" db="EMBL/GenBank/DDBJ databases">
        <title>Description of Roseinatronobacter alkalisoli sp. nov., an alkaliphilic bacerium isolated from soda soil.</title>
        <authorList>
            <person name="Wei W."/>
        </authorList>
    </citation>
    <scope>NUCLEOTIDE SEQUENCE</scope>
    <source>
        <strain evidence="9">HJB301</strain>
    </source>
</reference>
<dbReference type="RefSeq" id="WP_274351286.1">
    <property type="nucleotide sequence ID" value="NZ_JAQZSM010000004.1"/>
</dbReference>
<dbReference type="InterPro" id="IPR035906">
    <property type="entry name" value="MetI-like_sf"/>
</dbReference>
<keyword evidence="6 7" id="KW-0472">Membrane</keyword>
<dbReference type="Gene3D" id="1.10.3720.10">
    <property type="entry name" value="MetI-like"/>
    <property type="match status" value="2"/>
</dbReference>
<feature type="transmembrane region" description="Helical" evidence="7">
    <location>
        <begin position="122"/>
        <end position="142"/>
    </location>
</feature>
<comment type="caution">
    <text evidence="9">The sequence shown here is derived from an EMBL/GenBank/DDBJ whole genome shotgun (WGS) entry which is preliminary data.</text>
</comment>
<comment type="subcellular location">
    <subcellularLocation>
        <location evidence="1 7">Cell membrane</location>
        <topology evidence="1 7">Multi-pass membrane protein</topology>
    </subcellularLocation>
</comment>
<keyword evidence="2 7" id="KW-0813">Transport</keyword>
<feature type="transmembrane region" description="Helical" evidence="7">
    <location>
        <begin position="400"/>
        <end position="420"/>
    </location>
</feature>
<feature type="transmembrane region" description="Helical" evidence="7">
    <location>
        <begin position="154"/>
        <end position="173"/>
    </location>
</feature>
<dbReference type="Pfam" id="PF00528">
    <property type="entry name" value="BPD_transp_1"/>
    <property type="match status" value="2"/>
</dbReference>
<evidence type="ECO:0000259" key="8">
    <source>
        <dbReference type="PROSITE" id="PS50928"/>
    </source>
</evidence>
<feature type="domain" description="ABC transmembrane type-1" evidence="8">
    <location>
        <begin position="515"/>
        <end position="705"/>
    </location>
</feature>
<feature type="transmembrane region" description="Helical" evidence="7">
    <location>
        <begin position="684"/>
        <end position="709"/>
    </location>
</feature>
<evidence type="ECO:0000256" key="3">
    <source>
        <dbReference type="ARBA" id="ARBA00022475"/>
    </source>
</evidence>
<name>A0ABT5T6Q5_9RHOB</name>
<dbReference type="PANTHER" id="PTHR30183">
    <property type="entry name" value="MOLYBDENUM TRANSPORT SYSTEM PERMEASE PROTEIN MODB"/>
    <property type="match status" value="1"/>
</dbReference>
<dbReference type="PANTHER" id="PTHR30183:SF7">
    <property type="entry name" value="FERRIC TRANSPORT SYSTEM PERMEASE PROTEIN FBPB 1-RELATED"/>
    <property type="match status" value="1"/>
</dbReference>
<evidence type="ECO:0000256" key="2">
    <source>
        <dbReference type="ARBA" id="ARBA00022448"/>
    </source>
</evidence>
<feature type="domain" description="ABC transmembrane type-1" evidence="8">
    <location>
        <begin position="216"/>
        <end position="421"/>
    </location>
</feature>
<evidence type="ECO:0000313" key="10">
    <source>
        <dbReference type="Proteomes" id="UP001431784"/>
    </source>
</evidence>
<feature type="transmembrane region" description="Helical" evidence="7">
    <location>
        <begin position="553"/>
        <end position="573"/>
    </location>
</feature>
<accession>A0ABT5T6Q5</accession>
<feature type="transmembrane region" description="Helical" evidence="7">
    <location>
        <begin position="296"/>
        <end position="320"/>
    </location>
</feature>
<evidence type="ECO:0000313" key="9">
    <source>
        <dbReference type="EMBL" id="MDD7970624.1"/>
    </source>
</evidence>
<dbReference type="EMBL" id="JAQZSM010000004">
    <property type="protein sequence ID" value="MDD7970624.1"/>
    <property type="molecule type" value="Genomic_DNA"/>
</dbReference>
<feature type="transmembrane region" description="Helical" evidence="7">
    <location>
        <begin position="452"/>
        <end position="477"/>
    </location>
</feature>
<dbReference type="InterPro" id="IPR000515">
    <property type="entry name" value="MetI-like"/>
</dbReference>
<evidence type="ECO:0000256" key="6">
    <source>
        <dbReference type="ARBA" id="ARBA00023136"/>
    </source>
</evidence>
<gene>
    <name evidence="9" type="ORF">PUT78_05895</name>
</gene>
<keyword evidence="3" id="KW-1003">Cell membrane</keyword>